<dbReference type="SFLD" id="SFLDG01014">
    <property type="entry name" value="Terpene_Cyclase_Like_1_N-term"/>
    <property type="match status" value="1"/>
</dbReference>
<dbReference type="InterPro" id="IPR008930">
    <property type="entry name" value="Terpenoid_cyclase/PrenylTrfase"/>
</dbReference>
<evidence type="ECO:0000256" key="5">
    <source>
        <dbReference type="ARBA" id="ARBA00046316"/>
    </source>
</evidence>
<evidence type="ECO:0000256" key="1">
    <source>
        <dbReference type="ARBA" id="ARBA00001946"/>
    </source>
</evidence>
<dbReference type="InterPro" id="IPR036965">
    <property type="entry name" value="Terpene_synth_N_sf"/>
</dbReference>
<comment type="cofactor">
    <cofactor evidence="1">
        <name>Mg(2+)</name>
        <dbReference type="ChEBI" id="CHEBI:18420"/>
    </cofactor>
</comment>
<dbReference type="PANTHER" id="PTHR31739:SF25">
    <property type="entry name" value="(E,E)-GERANYLLINALOOL SYNTHASE"/>
    <property type="match status" value="1"/>
</dbReference>
<evidence type="ECO:0000313" key="8">
    <source>
        <dbReference type="EMBL" id="AAX07265.1"/>
    </source>
</evidence>
<dbReference type="InterPro" id="IPR005630">
    <property type="entry name" value="Terpene_synthase_metal-bd"/>
</dbReference>
<proteinExistence type="evidence at transcript level"/>
<dbReference type="AlphaFoldDB" id="Q4QSN5"/>
<evidence type="ECO:0000256" key="2">
    <source>
        <dbReference type="ARBA" id="ARBA00022723"/>
    </source>
</evidence>
<feature type="domain" description="Terpene synthase metal-binding" evidence="7">
    <location>
        <begin position="530"/>
        <end position="764"/>
    </location>
</feature>
<dbReference type="SFLD" id="SFLDS00005">
    <property type="entry name" value="Isoprenoid_Synthase_Type_I"/>
    <property type="match status" value="1"/>
</dbReference>
<dbReference type="InterPro" id="IPR034741">
    <property type="entry name" value="Terpene_cyclase-like_1_C"/>
</dbReference>
<organism evidence="8">
    <name type="scientific">Pseudotsuga menziesii</name>
    <name type="common">Douglas-fir</name>
    <name type="synonym">Abies menziesii</name>
    <dbReference type="NCBI Taxonomy" id="3357"/>
    <lineage>
        <taxon>Eukaryota</taxon>
        <taxon>Viridiplantae</taxon>
        <taxon>Streptophyta</taxon>
        <taxon>Embryophyta</taxon>
        <taxon>Tracheophyta</taxon>
        <taxon>Spermatophyta</taxon>
        <taxon>Pinopsida</taxon>
        <taxon>Pinidae</taxon>
        <taxon>Conifers I</taxon>
        <taxon>Pinales</taxon>
        <taxon>Pinaceae</taxon>
        <taxon>Pseudotsuga</taxon>
    </lineage>
</organism>
<dbReference type="Gene3D" id="1.10.600.10">
    <property type="entry name" value="Farnesyl Diphosphate Synthase"/>
    <property type="match status" value="1"/>
</dbReference>
<keyword evidence="3" id="KW-0460">Magnesium</keyword>
<protein>
    <submittedName>
        <fullName evidence="8">(E)-beta-farnesene synthase</fullName>
    </submittedName>
</protein>
<dbReference type="InterPro" id="IPR008949">
    <property type="entry name" value="Isoprenoid_synthase_dom_sf"/>
</dbReference>
<dbReference type="InterPro" id="IPR044814">
    <property type="entry name" value="Terpene_cyclase_plant_C1"/>
</dbReference>
<dbReference type="SUPFAM" id="SSF48576">
    <property type="entry name" value="Terpenoid synthases"/>
    <property type="match status" value="1"/>
</dbReference>
<dbReference type="PANTHER" id="PTHR31739">
    <property type="entry name" value="ENT-COPALYL DIPHOSPHATE SYNTHASE, CHLOROPLASTIC"/>
    <property type="match status" value="1"/>
</dbReference>
<dbReference type="InterPro" id="IPR001906">
    <property type="entry name" value="Terpene_synth_N"/>
</dbReference>
<dbReference type="Gene3D" id="1.50.10.130">
    <property type="entry name" value="Terpene synthase, N-terminal domain"/>
    <property type="match status" value="1"/>
</dbReference>
<dbReference type="Pfam" id="PF01397">
    <property type="entry name" value="Terpene_synth"/>
    <property type="match status" value="1"/>
</dbReference>
<dbReference type="EMBL" id="AY906867">
    <property type="protein sequence ID" value="AAX07265.1"/>
    <property type="molecule type" value="mRNA"/>
</dbReference>
<dbReference type="SMR" id="Q4QSN5"/>
<keyword evidence="4" id="KW-0456">Lyase</keyword>
<gene>
    <name evidence="8" type="primary">TPS4</name>
</gene>
<dbReference type="SUPFAM" id="SSF48239">
    <property type="entry name" value="Terpenoid cyclases/Protein prenyltransferases"/>
    <property type="match status" value="2"/>
</dbReference>
<evidence type="ECO:0000256" key="4">
    <source>
        <dbReference type="ARBA" id="ARBA00023239"/>
    </source>
</evidence>
<dbReference type="InterPro" id="IPR050148">
    <property type="entry name" value="Terpene_synthase-like"/>
</dbReference>
<dbReference type="Gene3D" id="1.50.10.160">
    <property type="match status" value="1"/>
</dbReference>
<evidence type="ECO:0000259" key="6">
    <source>
        <dbReference type="Pfam" id="PF01397"/>
    </source>
</evidence>
<keyword evidence="2" id="KW-0479">Metal-binding</keyword>
<name>Q4QSN5_PSEMZ</name>
<accession>Q4QSN5</accession>
<evidence type="ECO:0000259" key="7">
    <source>
        <dbReference type="Pfam" id="PF03936"/>
    </source>
</evidence>
<reference evidence="8" key="1">
    <citation type="journal article" date="2005" name="Phytochemistry">
        <title>Characterization of four terpene synthase cDNAs from methyl jasmonate-induced Douglas-fir, Pseudotsuga menziesii.</title>
        <authorList>
            <person name="Huber D.P."/>
            <person name="Philippe R.N."/>
            <person name="Godard K.A."/>
            <person name="Sturrock R.N."/>
            <person name="Bohlmann J."/>
        </authorList>
    </citation>
    <scope>NUCLEOTIDE SEQUENCE</scope>
</reference>
<dbReference type="GO" id="GO:0010333">
    <property type="term" value="F:terpene synthase activity"/>
    <property type="evidence" value="ECO:0007669"/>
    <property type="project" value="InterPro"/>
</dbReference>
<sequence>MSLEEFYPMATVYVPSSTLPCALSTSSSSSSLVRRTANPHPNVWDYHFVQSLQSPYTDPCYGERVETLVAEIKAMLHGEGGLMITPSAYDTAWVARVPSIDGSARPQFPQTVQWILKNQLKDGSWGTESHFLLSDRLLATLSCVLALLKWKVGDLQVQQGIEFIKSNLEAIKDENDEDSLVTDFDIIFPSLLREAQYLDIELPLQPALCKSTPPKRQERLANMSREEIHGVPSPLLYSLEGIEDMVDWERIMDVRSQDGSFLSSPASIACVFMHTGDIKCLEFLNNVLTNFGTFVPCLYPVDLLERLLIVDNLVQLGIDRHFEKEIKEALDYVHRHWNERGIGWGRLNPIADLEITALGFRLLRLHRYNVSPAVFENFKDSNGHFVCSGAQFNKDVASMLSLYRASQLAFPGENILDEAKSFTSKYLKEALEKRETYSAWNNKQSLSEEIKYALENSWHASVPRVEAKRYCQVYRSDYTYLAKSVYKLPKVNNEKILELAKLDFQHYPGHPPKRDEECHHLVKNSEFPLLPFGRERPVECFFIVAAGTYEPQYAKCRFLFSKVACLNTVLDDMYDTYGTLDELKLFTEAVRRWDLSLTENLPDYMKLCYKIFYDIVHEVVLEAEKEQGRELLTFFRKGWEEYLMGYYEEAEWLACEYLPSLEEYIRNGIISIGQRILVVSGVLLMEGQILSQEALEQLDYPGRRVLTELNSIITRLADDIHTYKAEKARGELASSIECYMREHPGSTEEVAVNYMYSLLEPAVKELTWEFLKPEDSTVHIPFQCKKMLMEETRVTMVIFKEGDGFGISKTKIKDYIKDCLIEPLPL</sequence>
<feature type="domain" description="Terpene synthase N-terminal" evidence="6">
    <location>
        <begin position="247"/>
        <end position="454"/>
    </location>
</feature>
<dbReference type="FunFam" id="1.50.10.130:FF:000002">
    <property type="entry name" value="Ent-copalyl diphosphate synthase, chloroplastic"/>
    <property type="match status" value="1"/>
</dbReference>
<dbReference type="SFLD" id="SFLDG01019">
    <property type="entry name" value="Terpene_Cyclase_Like_1_C_Termi"/>
    <property type="match status" value="1"/>
</dbReference>
<comment type="pathway">
    <text evidence="5">Terpene metabolism.</text>
</comment>
<evidence type="ECO:0000256" key="3">
    <source>
        <dbReference type="ARBA" id="ARBA00022842"/>
    </source>
</evidence>
<dbReference type="GO" id="GO:0000287">
    <property type="term" value="F:magnesium ion binding"/>
    <property type="evidence" value="ECO:0007669"/>
    <property type="project" value="InterPro"/>
</dbReference>
<dbReference type="CDD" id="cd00684">
    <property type="entry name" value="Terpene_cyclase_plant_C1"/>
    <property type="match status" value="1"/>
</dbReference>
<dbReference type="Pfam" id="PF03936">
    <property type="entry name" value="Terpene_synth_C"/>
    <property type="match status" value="1"/>
</dbReference>
<dbReference type="GO" id="GO:0016102">
    <property type="term" value="P:diterpenoid biosynthetic process"/>
    <property type="evidence" value="ECO:0007669"/>
    <property type="project" value="InterPro"/>
</dbReference>